<feature type="non-terminal residue" evidence="1">
    <location>
        <position position="45"/>
    </location>
</feature>
<evidence type="ECO:0000313" key="2">
    <source>
        <dbReference type="Proteomes" id="UP000789508"/>
    </source>
</evidence>
<sequence length="45" mass="5095">RVKFEAVDNDNNCIVILDSTMGCSGVDMKRSDSELDVVYSEYDFN</sequence>
<accession>A0A9N9IYF2</accession>
<gene>
    <name evidence="1" type="ORF">ALEPTO_LOCUS13395</name>
</gene>
<dbReference type="AlphaFoldDB" id="A0A9N9IYF2"/>
<feature type="non-terminal residue" evidence="1">
    <location>
        <position position="1"/>
    </location>
</feature>
<protein>
    <submittedName>
        <fullName evidence="1">9827_t:CDS:1</fullName>
    </submittedName>
</protein>
<reference evidence="1" key="1">
    <citation type="submission" date="2021-06" db="EMBL/GenBank/DDBJ databases">
        <authorList>
            <person name="Kallberg Y."/>
            <person name="Tangrot J."/>
            <person name="Rosling A."/>
        </authorList>
    </citation>
    <scope>NUCLEOTIDE SEQUENCE</scope>
    <source>
        <strain evidence="1">FL130A</strain>
    </source>
</reference>
<proteinExistence type="predicted"/>
<comment type="caution">
    <text evidence="1">The sequence shown here is derived from an EMBL/GenBank/DDBJ whole genome shotgun (WGS) entry which is preliminary data.</text>
</comment>
<name>A0A9N9IYF2_9GLOM</name>
<evidence type="ECO:0000313" key="1">
    <source>
        <dbReference type="EMBL" id="CAG8753761.1"/>
    </source>
</evidence>
<dbReference type="EMBL" id="CAJVPS010042297">
    <property type="protein sequence ID" value="CAG8753761.1"/>
    <property type="molecule type" value="Genomic_DNA"/>
</dbReference>
<dbReference type="Proteomes" id="UP000789508">
    <property type="component" value="Unassembled WGS sequence"/>
</dbReference>
<keyword evidence="2" id="KW-1185">Reference proteome</keyword>
<organism evidence="1 2">
    <name type="scientific">Ambispora leptoticha</name>
    <dbReference type="NCBI Taxonomy" id="144679"/>
    <lineage>
        <taxon>Eukaryota</taxon>
        <taxon>Fungi</taxon>
        <taxon>Fungi incertae sedis</taxon>
        <taxon>Mucoromycota</taxon>
        <taxon>Glomeromycotina</taxon>
        <taxon>Glomeromycetes</taxon>
        <taxon>Archaeosporales</taxon>
        <taxon>Ambisporaceae</taxon>
        <taxon>Ambispora</taxon>
    </lineage>
</organism>